<proteinExistence type="predicted"/>
<protein>
    <recommendedName>
        <fullName evidence="3">Phosphoglycerate mutase</fullName>
    </recommendedName>
</protein>
<accession>A0ABY2CYW3</accession>
<name>A0ABY2CYW3_GULMO</name>
<sequence>MKLKLVVPGLAWLDAEDGAEVAAKVPVPALSTLLGRGRLVSAPRPLSVMAAGLFGQPGLSLAVHEARRDGLLPDPDSHWLVADPVTLRVDRDRALLADVGVMALSQEEADALVASLNRHFAEDGLRFHAPGPGRWYVELPGPTKALFVPLPDAVGEDVNRHLPGGSEGLVWSRFLNELQMLLYTHPVNDAREARGEVPVNSVWLWGEGQLPEVPALSDAVLADDRLWQSLAEIGGTFHAAAPYAFEGLAEAATAAERPLVVVDTLQGPAQYRDAWGWREALADVERRWFVPVLAAMKDGIVKQLELSAHGPSGFTLEVKASDLLKFWKRPRPLSVLY</sequence>
<dbReference type="RefSeq" id="WP_132098430.1">
    <property type="nucleotide sequence ID" value="NZ_SMDA01000005.1"/>
</dbReference>
<evidence type="ECO:0000313" key="1">
    <source>
        <dbReference type="EMBL" id="TCW31336.1"/>
    </source>
</evidence>
<evidence type="ECO:0008006" key="3">
    <source>
        <dbReference type="Google" id="ProtNLM"/>
    </source>
</evidence>
<reference evidence="1 2" key="1">
    <citation type="submission" date="2019-03" db="EMBL/GenBank/DDBJ databases">
        <title>Genomic Encyclopedia of Type Strains, Phase IV (KMG-IV): sequencing the most valuable type-strain genomes for metagenomic binning, comparative biology and taxonomic classification.</title>
        <authorList>
            <person name="Goeker M."/>
        </authorList>
    </citation>
    <scope>NUCLEOTIDE SEQUENCE [LARGE SCALE GENOMIC DNA]</scope>
    <source>
        <strain evidence="1 2">DSM 18507</strain>
    </source>
</reference>
<dbReference type="InterPro" id="IPR016631">
    <property type="entry name" value="Regulatory_RpfE"/>
</dbReference>
<dbReference type="EMBL" id="SMDA01000005">
    <property type="protein sequence ID" value="TCW31336.1"/>
    <property type="molecule type" value="Genomic_DNA"/>
</dbReference>
<gene>
    <name evidence="1" type="ORF">EV669_10536</name>
</gene>
<dbReference type="PIRSF" id="PIRSF015283">
    <property type="entry name" value="Regulatory_RpfE"/>
    <property type="match status" value="1"/>
</dbReference>
<comment type="caution">
    <text evidence="1">The sequence shown here is derived from an EMBL/GenBank/DDBJ whole genome shotgun (WGS) entry which is preliminary data.</text>
</comment>
<dbReference type="Proteomes" id="UP000294801">
    <property type="component" value="Unassembled WGS sequence"/>
</dbReference>
<organism evidence="1 2">
    <name type="scientific">Gulbenkiania mobilis</name>
    <dbReference type="NCBI Taxonomy" id="397457"/>
    <lineage>
        <taxon>Bacteria</taxon>
        <taxon>Pseudomonadati</taxon>
        <taxon>Pseudomonadota</taxon>
        <taxon>Betaproteobacteria</taxon>
        <taxon>Neisseriales</taxon>
        <taxon>Chromobacteriaceae</taxon>
        <taxon>Gulbenkiania</taxon>
    </lineage>
</organism>
<keyword evidence="2" id="KW-1185">Reference proteome</keyword>
<evidence type="ECO:0000313" key="2">
    <source>
        <dbReference type="Proteomes" id="UP000294801"/>
    </source>
</evidence>